<evidence type="ECO:0000259" key="1">
    <source>
        <dbReference type="Pfam" id="PF13452"/>
    </source>
</evidence>
<name>A0A8J2VCT7_9BACL</name>
<keyword evidence="3" id="KW-1185">Reference proteome</keyword>
<dbReference type="SUPFAM" id="SSF54637">
    <property type="entry name" value="Thioesterase/thiol ester dehydrase-isomerase"/>
    <property type="match status" value="1"/>
</dbReference>
<protein>
    <recommendedName>
        <fullName evidence="1">FAS1-like dehydratase domain-containing protein</fullName>
    </recommendedName>
</protein>
<gene>
    <name evidence="2" type="ORF">GCM10011571_16470</name>
</gene>
<sequence length="126" mass="14329">MESGAVRKFAEAIGDFHYMKENPYGKRVAPPTFPITFRYGSIEGLELPESGLIHGDQRFEYNRPLFVGEEVFCTLVLKDAFEKEGKSGPLYFLIFERIGEDREGKRIFIASSTVIVTEAVRKEMNA</sequence>
<evidence type="ECO:0000313" key="3">
    <source>
        <dbReference type="Proteomes" id="UP000625210"/>
    </source>
</evidence>
<evidence type="ECO:0000313" key="2">
    <source>
        <dbReference type="EMBL" id="GGE15564.1"/>
    </source>
</evidence>
<dbReference type="Pfam" id="PF13452">
    <property type="entry name" value="FAS1_DH_region"/>
    <property type="match status" value="1"/>
</dbReference>
<comment type="caution">
    <text evidence="2">The sequence shown here is derived from an EMBL/GenBank/DDBJ whole genome shotgun (WGS) entry which is preliminary data.</text>
</comment>
<dbReference type="Gene3D" id="3.10.129.10">
    <property type="entry name" value="Hotdog Thioesterase"/>
    <property type="match status" value="1"/>
</dbReference>
<dbReference type="CDD" id="cd03441">
    <property type="entry name" value="R_hydratase_like"/>
    <property type="match status" value="1"/>
</dbReference>
<proteinExistence type="predicted"/>
<dbReference type="AlphaFoldDB" id="A0A8J2VCT7"/>
<reference evidence="2" key="2">
    <citation type="submission" date="2020-09" db="EMBL/GenBank/DDBJ databases">
        <authorList>
            <person name="Sun Q."/>
            <person name="Zhou Y."/>
        </authorList>
    </citation>
    <scope>NUCLEOTIDE SEQUENCE</scope>
    <source>
        <strain evidence="2">CGMCC 1.15179</strain>
    </source>
</reference>
<dbReference type="EMBL" id="BMHQ01000005">
    <property type="protein sequence ID" value="GGE15564.1"/>
    <property type="molecule type" value="Genomic_DNA"/>
</dbReference>
<organism evidence="2 3">
    <name type="scientific">Marinithermofilum abyssi</name>
    <dbReference type="NCBI Taxonomy" id="1571185"/>
    <lineage>
        <taxon>Bacteria</taxon>
        <taxon>Bacillati</taxon>
        <taxon>Bacillota</taxon>
        <taxon>Bacilli</taxon>
        <taxon>Bacillales</taxon>
        <taxon>Thermoactinomycetaceae</taxon>
        <taxon>Marinithermofilum</taxon>
    </lineage>
</organism>
<dbReference type="InterPro" id="IPR029069">
    <property type="entry name" value="HotDog_dom_sf"/>
</dbReference>
<dbReference type="InterPro" id="IPR039569">
    <property type="entry name" value="FAS1-like_DH_region"/>
</dbReference>
<feature type="domain" description="FAS1-like dehydratase" evidence="1">
    <location>
        <begin position="2"/>
        <end position="108"/>
    </location>
</feature>
<reference evidence="2" key="1">
    <citation type="journal article" date="2014" name="Int. J. Syst. Evol. Microbiol.">
        <title>Complete genome sequence of Corynebacterium casei LMG S-19264T (=DSM 44701T), isolated from a smear-ripened cheese.</title>
        <authorList>
            <consortium name="US DOE Joint Genome Institute (JGI-PGF)"/>
            <person name="Walter F."/>
            <person name="Albersmeier A."/>
            <person name="Kalinowski J."/>
            <person name="Ruckert C."/>
        </authorList>
    </citation>
    <scope>NUCLEOTIDE SEQUENCE</scope>
    <source>
        <strain evidence="2">CGMCC 1.15179</strain>
    </source>
</reference>
<accession>A0A8J2VCT7</accession>
<dbReference type="Proteomes" id="UP000625210">
    <property type="component" value="Unassembled WGS sequence"/>
</dbReference>